<dbReference type="PANTHER" id="PTHR13504">
    <property type="entry name" value="FIDO DOMAIN-CONTAINING PROTEIN DDB_G0283145"/>
    <property type="match status" value="1"/>
</dbReference>
<dbReference type="GO" id="GO:0005524">
    <property type="term" value="F:ATP binding"/>
    <property type="evidence" value="ECO:0007669"/>
    <property type="project" value="UniProtKB-KW"/>
</dbReference>
<dbReference type="SUPFAM" id="SSF140931">
    <property type="entry name" value="Fic-like"/>
    <property type="match status" value="1"/>
</dbReference>
<dbReference type="InterPro" id="IPR003812">
    <property type="entry name" value="Fido"/>
</dbReference>
<dbReference type="SUPFAM" id="SSF46785">
    <property type="entry name" value="Winged helix' DNA-binding domain"/>
    <property type="match status" value="1"/>
</dbReference>
<dbReference type="PROSITE" id="PS51459">
    <property type="entry name" value="FIDO"/>
    <property type="match status" value="1"/>
</dbReference>
<name>A0A2M6XDH1_9BACT</name>
<organism evidence="4 5">
    <name type="scientific">Candidatus Shapirobacteria bacterium CG08_land_8_20_14_0_20_39_18</name>
    <dbReference type="NCBI Taxonomy" id="1974883"/>
    <lineage>
        <taxon>Bacteria</taxon>
        <taxon>Candidatus Shapironibacteriota</taxon>
    </lineage>
</organism>
<gene>
    <name evidence="4" type="ORF">COT44_01880</name>
</gene>
<dbReference type="InterPro" id="IPR036597">
    <property type="entry name" value="Fido-like_dom_sf"/>
</dbReference>
<dbReference type="Gene3D" id="1.10.3290.10">
    <property type="entry name" value="Fido-like domain"/>
    <property type="match status" value="1"/>
</dbReference>
<feature type="domain" description="Fido" evidence="3">
    <location>
        <begin position="207"/>
        <end position="340"/>
    </location>
</feature>
<evidence type="ECO:0000259" key="3">
    <source>
        <dbReference type="PROSITE" id="PS51459"/>
    </source>
</evidence>
<sequence>MNETILTQRQKYLLNLINQSEGLSREEIQERTSLLYSISKPTIIRDLNILLKERFIEVLGEARATRYLPKVQNPLLRRFDLERYFADDPDDRINARKSFDLKIFENLHGLFLPEETDTLGKIALSFKKQTTNLSPDLLKRELERFMIELSWKSSKIEGNTYTLLETESLIKEQKEAVGKSKDETTMILNHKNAFEQILKNKESFKTISISEINQLHNLLTKGLGISFGIRKQAVGITGTTYRPFDNEHQIKEVFEKTVNAINKATDPFEKALIVHFMIPYIQPYGDGNKRTARMLTNAILLAYDLYPLSYRSVDEDEFKKTLILFYEQESICEIKRLFIEQVKFANETYFR</sequence>
<feature type="binding site" evidence="1">
    <location>
        <begin position="286"/>
        <end position="293"/>
    </location>
    <ligand>
        <name>ATP</name>
        <dbReference type="ChEBI" id="CHEBI:30616"/>
    </ligand>
</feature>
<feature type="site" description="Important for autoinhibition of adenylyltransferase activity" evidence="2">
    <location>
        <position position="157"/>
    </location>
</feature>
<accession>A0A2M6XDH1</accession>
<dbReference type="InterPro" id="IPR040198">
    <property type="entry name" value="Fido_containing"/>
</dbReference>
<dbReference type="AlphaFoldDB" id="A0A2M6XDH1"/>
<evidence type="ECO:0000313" key="5">
    <source>
        <dbReference type="Proteomes" id="UP000228996"/>
    </source>
</evidence>
<keyword evidence="1" id="KW-0067">ATP-binding</keyword>
<keyword evidence="1" id="KW-0547">Nucleotide-binding</keyword>
<reference evidence="5" key="1">
    <citation type="submission" date="2017-09" db="EMBL/GenBank/DDBJ databases">
        <title>Depth-based differentiation of microbial function through sediment-hosted aquifers and enrichment of novel symbionts in the deep terrestrial subsurface.</title>
        <authorList>
            <person name="Probst A.J."/>
            <person name="Ladd B."/>
            <person name="Jarett J.K."/>
            <person name="Geller-Mcgrath D.E."/>
            <person name="Sieber C.M.K."/>
            <person name="Emerson J.B."/>
            <person name="Anantharaman K."/>
            <person name="Thomas B.C."/>
            <person name="Malmstrom R."/>
            <person name="Stieglmeier M."/>
            <person name="Klingl A."/>
            <person name="Woyke T."/>
            <person name="Ryan C.M."/>
            <person name="Banfield J.F."/>
        </authorList>
    </citation>
    <scope>NUCLEOTIDE SEQUENCE [LARGE SCALE GENOMIC DNA]</scope>
</reference>
<evidence type="ECO:0000256" key="2">
    <source>
        <dbReference type="PIRSR" id="PIRSR640198-3"/>
    </source>
</evidence>
<evidence type="ECO:0000256" key="1">
    <source>
        <dbReference type="PIRSR" id="PIRSR640198-2"/>
    </source>
</evidence>
<dbReference type="PANTHER" id="PTHR13504:SF38">
    <property type="entry name" value="FIDO DOMAIN-CONTAINING PROTEIN"/>
    <property type="match status" value="1"/>
</dbReference>
<dbReference type="Proteomes" id="UP000228996">
    <property type="component" value="Unassembled WGS sequence"/>
</dbReference>
<proteinExistence type="predicted"/>
<dbReference type="EMBL" id="PEYO01000010">
    <property type="protein sequence ID" value="PIU03699.1"/>
    <property type="molecule type" value="Genomic_DNA"/>
</dbReference>
<dbReference type="InterPro" id="IPR036390">
    <property type="entry name" value="WH_DNA-bd_sf"/>
</dbReference>
<protein>
    <submittedName>
        <fullName evidence="4">Cell filamentation protein Fic</fullName>
    </submittedName>
</protein>
<dbReference type="Pfam" id="PF02661">
    <property type="entry name" value="Fic"/>
    <property type="match status" value="1"/>
</dbReference>
<evidence type="ECO:0000313" key="4">
    <source>
        <dbReference type="EMBL" id="PIU03699.1"/>
    </source>
</evidence>
<comment type="caution">
    <text evidence="4">The sequence shown here is derived from an EMBL/GenBank/DDBJ whole genome shotgun (WGS) entry which is preliminary data.</text>
</comment>